<keyword evidence="3" id="KW-1185">Reference proteome</keyword>
<sequence>MYQGSKSIEEYHRDMELTLTRANMLESNKATMTCFLHRHNRYIQDIVELYHYASGYTSVGLIKEAPDLKEGISQPKRRENATKSSSSVQKQQHKVVQVLGQGKNEIVHRESSRDGLLSISDTNTSREYSPDDEGDCLMVRRLMRQLCSIIIDRGNSVKVTSLRLVDGTYGDNTSSLKDHDNMTAR</sequence>
<evidence type="ECO:0000313" key="3">
    <source>
        <dbReference type="Proteomes" id="UP000257109"/>
    </source>
</evidence>
<protein>
    <recommendedName>
        <fullName evidence="4">Retrotransposon gag domain-containing protein</fullName>
    </recommendedName>
</protein>
<evidence type="ECO:0000256" key="1">
    <source>
        <dbReference type="SAM" id="MobiDB-lite"/>
    </source>
</evidence>
<proteinExistence type="predicted"/>
<dbReference type="Proteomes" id="UP000257109">
    <property type="component" value="Unassembled WGS sequence"/>
</dbReference>
<comment type="caution">
    <text evidence="2">The sequence shown here is derived from an EMBL/GenBank/DDBJ whole genome shotgun (WGS) entry which is preliminary data.</text>
</comment>
<feature type="compositionally biased region" description="Low complexity" evidence="1">
    <location>
        <begin position="83"/>
        <end position="92"/>
    </location>
</feature>
<evidence type="ECO:0000313" key="2">
    <source>
        <dbReference type="EMBL" id="RDX79767.1"/>
    </source>
</evidence>
<dbReference type="EMBL" id="QJKJ01008440">
    <property type="protein sequence ID" value="RDX79767.1"/>
    <property type="molecule type" value="Genomic_DNA"/>
</dbReference>
<organism evidence="2 3">
    <name type="scientific">Mucuna pruriens</name>
    <name type="common">Velvet bean</name>
    <name type="synonym">Dolichos pruriens</name>
    <dbReference type="NCBI Taxonomy" id="157652"/>
    <lineage>
        <taxon>Eukaryota</taxon>
        <taxon>Viridiplantae</taxon>
        <taxon>Streptophyta</taxon>
        <taxon>Embryophyta</taxon>
        <taxon>Tracheophyta</taxon>
        <taxon>Spermatophyta</taxon>
        <taxon>Magnoliopsida</taxon>
        <taxon>eudicotyledons</taxon>
        <taxon>Gunneridae</taxon>
        <taxon>Pentapetalae</taxon>
        <taxon>rosids</taxon>
        <taxon>fabids</taxon>
        <taxon>Fabales</taxon>
        <taxon>Fabaceae</taxon>
        <taxon>Papilionoideae</taxon>
        <taxon>50 kb inversion clade</taxon>
        <taxon>NPAAA clade</taxon>
        <taxon>indigoferoid/millettioid clade</taxon>
        <taxon>Phaseoleae</taxon>
        <taxon>Mucuna</taxon>
    </lineage>
</organism>
<feature type="region of interest" description="Disordered" evidence="1">
    <location>
        <begin position="70"/>
        <end position="92"/>
    </location>
</feature>
<gene>
    <name evidence="2" type="ORF">CR513_39769</name>
</gene>
<name>A0A371FN61_MUCPR</name>
<feature type="compositionally biased region" description="Basic and acidic residues" evidence="1">
    <location>
        <begin position="70"/>
        <end position="81"/>
    </location>
</feature>
<dbReference type="AlphaFoldDB" id="A0A371FN61"/>
<feature type="region of interest" description="Disordered" evidence="1">
    <location>
        <begin position="108"/>
        <end position="132"/>
    </location>
</feature>
<accession>A0A371FN61</accession>
<evidence type="ECO:0008006" key="4">
    <source>
        <dbReference type="Google" id="ProtNLM"/>
    </source>
</evidence>
<reference evidence="2" key="1">
    <citation type="submission" date="2018-05" db="EMBL/GenBank/DDBJ databases">
        <title>Draft genome of Mucuna pruriens seed.</title>
        <authorList>
            <person name="Nnadi N.E."/>
            <person name="Vos R."/>
            <person name="Hasami M.H."/>
            <person name="Devisetty U.K."/>
            <person name="Aguiy J.C."/>
        </authorList>
    </citation>
    <scope>NUCLEOTIDE SEQUENCE [LARGE SCALE GENOMIC DNA]</scope>
    <source>
        <strain evidence="2">JCA_2017</strain>
    </source>
</reference>
<feature type="non-terminal residue" evidence="2">
    <location>
        <position position="1"/>
    </location>
</feature>